<dbReference type="GO" id="GO:0004571">
    <property type="term" value="F:mannosyl-oligosaccharide 1,2-alpha-mannosidase activity"/>
    <property type="evidence" value="ECO:0007669"/>
    <property type="project" value="InterPro"/>
</dbReference>
<evidence type="ECO:0000313" key="11">
    <source>
        <dbReference type="EMBL" id="KZZ92163.1"/>
    </source>
</evidence>
<evidence type="ECO:0000256" key="3">
    <source>
        <dbReference type="ARBA" id="ARBA00007658"/>
    </source>
</evidence>
<feature type="region of interest" description="Disordered" evidence="10">
    <location>
        <begin position="473"/>
        <end position="502"/>
    </location>
</feature>
<evidence type="ECO:0000256" key="8">
    <source>
        <dbReference type="PIRSR" id="PIRSR601382-3"/>
    </source>
</evidence>
<feature type="region of interest" description="Disordered" evidence="10">
    <location>
        <begin position="758"/>
        <end position="849"/>
    </location>
</feature>
<dbReference type="Pfam" id="PF01532">
    <property type="entry name" value="Glyco_hydro_47"/>
    <property type="match status" value="1"/>
</dbReference>
<dbReference type="PANTHER" id="PTHR11742">
    <property type="entry name" value="MANNOSYL-OLIGOSACCHARIDE ALPHA-1,2-MANNOSIDASE-RELATED"/>
    <property type="match status" value="1"/>
</dbReference>
<evidence type="ECO:0000256" key="4">
    <source>
        <dbReference type="ARBA" id="ARBA00022801"/>
    </source>
</evidence>
<keyword evidence="12" id="KW-1185">Reference proteome</keyword>
<feature type="active site" evidence="6">
    <location>
        <position position="882"/>
    </location>
</feature>
<keyword evidence="7" id="KW-0479">Metal-binding</keyword>
<dbReference type="GO" id="GO:0005509">
    <property type="term" value="F:calcium ion binding"/>
    <property type="evidence" value="ECO:0007669"/>
    <property type="project" value="InterPro"/>
</dbReference>
<dbReference type="InterPro" id="IPR001382">
    <property type="entry name" value="Glyco_hydro_47"/>
</dbReference>
<dbReference type="EMBL" id="AZGY01000016">
    <property type="protein sequence ID" value="KZZ92163.1"/>
    <property type="molecule type" value="Genomic_DNA"/>
</dbReference>
<protein>
    <recommendedName>
        <fullName evidence="9">alpha-1,2-Mannosidase</fullName>
        <ecNumber evidence="9">3.2.1.-</ecNumber>
    </recommendedName>
</protein>
<organism evidence="11 12">
    <name type="scientific">Moelleriella libera RCEF 2490</name>
    <dbReference type="NCBI Taxonomy" id="1081109"/>
    <lineage>
        <taxon>Eukaryota</taxon>
        <taxon>Fungi</taxon>
        <taxon>Dikarya</taxon>
        <taxon>Ascomycota</taxon>
        <taxon>Pezizomycotina</taxon>
        <taxon>Sordariomycetes</taxon>
        <taxon>Hypocreomycetidae</taxon>
        <taxon>Hypocreales</taxon>
        <taxon>Clavicipitaceae</taxon>
        <taxon>Moelleriella</taxon>
    </lineage>
</organism>
<sequence length="976" mass="108205">MPRKLFRLVAVFAVVFIFLMYRMLQSSWDAQQPAPAGVGRPMPEPPVAKVTEAAKEQVQLNGKTGDKSASSIESQKASDGQSAGVKKPASQASTGDGKASQGVAKKGGSSDIPSVAKPTGGAKAGNKGPPTKHVPDELEFEAERGTPIDQLMVGGKLSPVAPKKVHWSKSKERFPVPRESLIPLPTGTPKKIPKIQHAFSAETEASRSKRLQRLSMVKDEIQRSWDGYKKYAWMHDELSPVTNRSRDPFCGWAATLVDSLDTLWIAGLKDEFDEAAKAAKDIDFTYTDRLQIPVFETTIRYLGGLLSAYDVSGGASGDYSFLLDKAVELADILMSIFDTANRMPILYYQWRSDFGEQPRRAGRVGVAELATLSMEFTRLAQLTGKANYYDAIDRITQGLVEMQERGTLMPGLFPESLDIGGCNATATNARKFNNKITKVQVEAVEDLSESEDYRHNDSGLRLSDDDRLERRDLSLADPEENEVAVETKKKSNKKPRGRAKSQVPLFAEDPDDECVPQGFVPGSWGSQKFHMGGGQDSAYEYFGKEYLLLGGRESKYQKLYEDTVDSVNKNLLFRPMVPGDWDIVFPAKVGLSESRNTKPDVEYEVTHLTCFIGGMYALGGKLFNREKDLKYAEKLTNACVWAYNSTATGIMPEFARVMSCPTFAQCEFNETLWRQELDPLYDWRDKQASDWEKSEAEREKVNGENGLMNTESEKSAGKTDDLDTAQTEGKFTNKVATRQSFDALKTLEKRAVVPVYQDSEASSNEVTSVKGTSIASTSEKGLPDKGGQEAHQIGATKKPAWDEPTKSAVSEKKPTSRAKAVATSLTDDSAPPTTPPLKNQASRSPWSMKPLTHKEYVDQKLEEGFPRGYTSIGSTKYILRPEAIESVWYMYRVTGDSTWMEKGWAMFEATMRATRAPSANSAIADVLVNDGKGLLNEMESFWLAETLKYYYLLFSDPGVISLDEWVLNTEAHPFKL</sequence>
<feature type="compositionally biased region" description="Basic residues" evidence="10">
    <location>
        <begin position="490"/>
        <end position="499"/>
    </location>
</feature>
<comment type="pathway">
    <text evidence="2">Protein modification; protein glycosylation.</text>
</comment>
<keyword evidence="7" id="KW-0106">Calcium</keyword>
<dbReference type="PRINTS" id="PR00747">
    <property type="entry name" value="GLYHDRLASE47"/>
</dbReference>
<feature type="active site" evidence="6">
    <location>
        <position position="536"/>
    </location>
</feature>
<dbReference type="STRING" id="1081109.A0A162IE86"/>
<dbReference type="EC" id="3.2.1.-" evidence="9"/>
<feature type="active site" description="Proton donor" evidence="6">
    <location>
        <position position="296"/>
    </location>
</feature>
<feature type="compositionally biased region" description="Polar residues" evidence="10">
    <location>
        <begin position="58"/>
        <end position="81"/>
    </location>
</feature>
<gene>
    <name evidence="11" type="ORF">AAL_06373</name>
</gene>
<feature type="compositionally biased region" description="Basic and acidic residues" evidence="10">
    <location>
        <begin position="451"/>
        <end position="465"/>
    </location>
</feature>
<dbReference type="PANTHER" id="PTHR11742:SF103">
    <property type="entry name" value="ENDOPLASMIC RETICULUM MANNOSIDASE MNL2-RELATED"/>
    <property type="match status" value="1"/>
</dbReference>
<feature type="compositionally biased region" description="Basic and acidic residues" evidence="10">
    <location>
        <begin position="799"/>
        <end position="814"/>
    </location>
</feature>
<dbReference type="AlphaFoldDB" id="A0A162IE86"/>
<accession>A0A162IE86</accession>
<dbReference type="SUPFAM" id="SSF48225">
    <property type="entry name" value="Seven-hairpin glycosidases"/>
    <property type="match status" value="1"/>
</dbReference>
<dbReference type="GO" id="GO:0005783">
    <property type="term" value="C:endoplasmic reticulum"/>
    <property type="evidence" value="ECO:0007669"/>
    <property type="project" value="TreeGrafter"/>
</dbReference>
<feature type="compositionally biased region" description="Basic and acidic residues" evidence="10">
    <location>
        <begin position="711"/>
        <end position="721"/>
    </location>
</feature>
<feature type="compositionally biased region" description="Polar residues" evidence="10">
    <location>
        <begin position="759"/>
        <end position="779"/>
    </location>
</feature>
<dbReference type="Gene3D" id="1.50.10.10">
    <property type="match status" value="3"/>
</dbReference>
<name>A0A162IE86_9HYPO</name>
<dbReference type="GO" id="GO:0016020">
    <property type="term" value="C:membrane"/>
    <property type="evidence" value="ECO:0007669"/>
    <property type="project" value="InterPro"/>
</dbReference>
<evidence type="ECO:0000256" key="5">
    <source>
        <dbReference type="ARBA" id="ARBA00023157"/>
    </source>
</evidence>
<comment type="caution">
    <text evidence="11">The sequence shown here is derived from an EMBL/GenBank/DDBJ whole genome shotgun (WGS) entry which is preliminary data.</text>
</comment>
<reference evidence="11 12" key="1">
    <citation type="journal article" date="2016" name="Genome Biol. Evol.">
        <title>Divergent and convergent evolution of fungal pathogenicity.</title>
        <authorList>
            <person name="Shang Y."/>
            <person name="Xiao G."/>
            <person name="Zheng P."/>
            <person name="Cen K."/>
            <person name="Zhan S."/>
            <person name="Wang C."/>
        </authorList>
    </citation>
    <scope>NUCLEOTIDE SEQUENCE [LARGE SCALE GENOMIC DNA]</scope>
    <source>
        <strain evidence="11 12">RCEF 2490</strain>
    </source>
</reference>
<dbReference type="InterPro" id="IPR050749">
    <property type="entry name" value="Glycosyl_Hydrolase_47"/>
</dbReference>
<feature type="active site" description="Proton donor" evidence="6">
    <location>
        <position position="653"/>
    </location>
</feature>
<dbReference type="Proteomes" id="UP000078544">
    <property type="component" value="Unassembled WGS sequence"/>
</dbReference>
<keyword evidence="5 8" id="KW-1015">Disulfide bond</keyword>
<dbReference type="InterPro" id="IPR036026">
    <property type="entry name" value="Seven-hairpin_glycosidases"/>
</dbReference>
<evidence type="ECO:0000256" key="7">
    <source>
        <dbReference type="PIRSR" id="PIRSR601382-2"/>
    </source>
</evidence>
<feature type="region of interest" description="Disordered" evidence="10">
    <location>
        <begin position="446"/>
        <end position="465"/>
    </location>
</feature>
<feature type="region of interest" description="Disordered" evidence="10">
    <location>
        <begin position="691"/>
        <end position="726"/>
    </location>
</feature>
<evidence type="ECO:0000313" key="12">
    <source>
        <dbReference type="Proteomes" id="UP000078544"/>
    </source>
</evidence>
<keyword evidence="4 9" id="KW-0378">Hydrolase</keyword>
<evidence type="ECO:0000256" key="1">
    <source>
        <dbReference type="ARBA" id="ARBA00001913"/>
    </source>
</evidence>
<dbReference type="InterPro" id="IPR012341">
    <property type="entry name" value="6hp_glycosidase-like_sf"/>
</dbReference>
<evidence type="ECO:0000256" key="2">
    <source>
        <dbReference type="ARBA" id="ARBA00004922"/>
    </source>
</evidence>
<evidence type="ECO:0000256" key="10">
    <source>
        <dbReference type="SAM" id="MobiDB-lite"/>
    </source>
</evidence>
<evidence type="ECO:0000256" key="9">
    <source>
        <dbReference type="RuleBase" id="RU361193"/>
    </source>
</evidence>
<keyword evidence="9" id="KW-0326">Glycosidase</keyword>
<evidence type="ECO:0000256" key="6">
    <source>
        <dbReference type="PIRSR" id="PIRSR601382-1"/>
    </source>
</evidence>
<comment type="similarity">
    <text evidence="3 9">Belongs to the glycosyl hydrolase 47 family.</text>
</comment>
<proteinExistence type="inferred from homology"/>
<feature type="region of interest" description="Disordered" evidence="10">
    <location>
        <begin position="58"/>
        <end position="135"/>
    </location>
</feature>
<feature type="binding site" evidence="7">
    <location>
        <position position="969"/>
    </location>
    <ligand>
        <name>Ca(2+)</name>
        <dbReference type="ChEBI" id="CHEBI:29108"/>
    </ligand>
</feature>
<dbReference type="GO" id="GO:0036503">
    <property type="term" value="P:ERAD pathway"/>
    <property type="evidence" value="ECO:0007669"/>
    <property type="project" value="UniProtKB-ARBA"/>
</dbReference>
<feature type="compositionally biased region" description="Polar residues" evidence="10">
    <location>
        <begin position="836"/>
        <end position="845"/>
    </location>
</feature>
<feature type="disulfide bond" evidence="8">
    <location>
        <begin position="610"/>
        <end position="639"/>
    </location>
</feature>
<dbReference type="OrthoDB" id="8118055at2759"/>
<dbReference type="GO" id="GO:0005975">
    <property type="term" value="P:carbohydrate metabolic process"/>
    <property type="evidence" value="ECO:0007669"/>
    <property type="project" value="InterPro"/>
</dbReference>
<comment type="cofactor">
    <cofactor evidence="1 7">
        <name>Ca(2+)</name>
        <dbReference type="ChEBI" id="CHEBI:29108"/>
    </cofactor>
</comment>
<feature type="compositionally biased region" description="Basic and acidic residues" evidence="10">
    <location>
        <begin position="691"/>
        <end position="702"/>
    </location>
</feature>
<dbReference type="UniPathway" id="UPA00378"/>